<feature type="compositionally biased region" description="Basic residues" evidence="1">
    <location>
        <begin position="206"/>
        <end position="218"/>
    </location>
</feature>
<organism evidence="2 3">
    <name type="scientific">Phytophthora fragariaefolia</name>
    <dbReference type="NCBI Taxonomy" id="1490495"/>
    <lineage>
        <taxon>Eukaryota</taxon>
        <taxon>Sar</taxon>
        <taxon>Stramenopiles</taxon>
        <taxon>Oomycota</taxon>
        <taxon>Peronosporomycetes</taxon>
        <taxon>Peronosporales</taxon>
        <taxon>Peronosporaceae</taxon>
        <taxon>Phytophthora</taxon>
    </lineage>
</organism>
<dbReference type="EMBL" id="BSXT01006088">
    <property type="protein sequence ID" value="GMF61939.1"/>
    <property type="molecule type" value="Genomic_DNA"/>
</dbReference>
<evidence type="ECO:0000313" key="2">
    <source>
        <dbReference type="EMBL" id="GMF61939.1"/>
    </source>
</evidence>
<gene>
    <name evidence="2" type="ORF">Pfra01_002699200</name>
</gene>
<feature type="region of interest" description="Disordered" evidence="1">
    <location>
        <begin position="153"/>
        <end position="218"/>
    </location>
</feature>
<feature type="region of interest" description="Disordered" evidence="1">
    <location>
        <begin position="91"/>
        <end position="137"/>
    </location>
</feature>
<keyword evidence="3" id="KW-1185">Reference proteome</keyword>
<dbReference type="AlphaFoldDB" id="A0A9W6YAY0"/>
<proteinExistence type="predicted"/>
<comment type="caution">
    <text evidence="2">The sequence shown here is derived from an EMBL/GenBank/DDBJ whole genome shotgun (WGS) entry which is preliminary data.</text>
</comment>
<evidence type="ECO:0000256" key="1">
    <source>
        <dbReference type="SAM" id="MobiDB-lite"/>
    </source>
</evidence>
<name>A0A9W6YAY0_9STRA</name>
<accession>A0A9W6YAY0</accession>
<reference evidence="2" key="1">
    <citation type="submission" date="2023-04" db="EMBL/GenBank/DDBJ databases">
        <title>Phytophthora fragariaefolia NBRC 109709.</title>
        <authorList>
            <person name="Ichikawa N."/>
            <person name="Sato H."/>
            <person name="Tonouchi N."/>
        </authorList>
    </citation>
    <scope>NUCLEOTIDE SEQUENCE</scope>
    <source>
        <strain evidence="2">NBRC 109709</strain>
    </source>
</reference>
<dbReference type="Proteomes" id="UP001165121">
    <property type="component" value="Unassembled WGS sequence"/>
</dbReference>
<sequence>MRRIHITNVANASRYVICARRSLIGVPINCLLLCLSDEAASTGMDVSPTLSFPPQSPNYDQELLGRMETRFQAQRGVNRLTLEQIMANEKRRYTDNGDDDDPADDSSGSAATLRNLNVVLPPKQDDNQLDNPGGADAEKGALTAIWVDNITRTQGSATHDESKDAEEAAAEEEDAEASHAVDDDNNDADDAEASHAVDDNNNAAMPRRRTRRILRREM</sequence>
<protein>
    <submittedName>
        <fullName evidence="2">Unnamed protein product</fullName>
    </submittedName>
</protein>
<evidence type="ECO:0000313" key="3">
    <source>
        <dbReference type="Proteomes" id="UP001165121"/>
    </source>
</evidence>